<sequence>VVYSKFSKNIYQENAQLRHDLNQANTDKKKLSKHAFQLIDEIKRLRI</sequence>
<dbReference type="EMBL" id="CAJVQB010094675">
    <property type="protein sequence ID" value="CAG8849067.1"/>
    <property type="molecule type" value="Genomic_DNA"/>
</dbReference>
<keyword evidence="2" id="KW-1185">Reference proteome</keyword>
<comment type="caution">
    <text evidence="1">The sequence shown here is derived from an EMBL/GenBank/DDBJ whole genome shotgun (WGS) entry which is preliminary data.</text>
</comment>
<gene>
    <name evidence="1" type="ORF">GMARGA_LOCUS39506</name>
</gene>
<dbReference type="Proteomes" id="UP000789901">
    <property type="component" value="Unassembled WGS sequence"/>
</dbReference>
<organism evidence="1 2">
    <name type="scientific">Gigaspora margarita</name>
    <dbReference type="NCBI Taxonomy" id="4874"/>
    <lineage>
        <taxon>Eukaryota</taxon>
        <taxon>Fungi</taxon>
        <taxon>Fungi incertae sedis</taxon>
        <taxon>Mucoromycota</taxon>
        <taxon>Glomeromycotina</taxon>
        <taxon>Glomeromycetes</taxon>
        <taxon>Diversisporales</taxon>
        <taxon>Gigasporaceae</taxon>
        <taxon>Gigaspora</taxon>
    </lineage>
</organism>
<reference evidence="1 2" key="1">
    <citation type="submission" date="2021-06" db="EMBL/GenBank/DDBJ databases">
        <authorList>
            <person name="Kallberg Y."/>
            <person name="Tangrot J."/>
            <person name="Rosling A."/>
        </authorList>
    </citation>
    <scope>NUCLEOTIDE SEQUENCE [LARGE SCALE GENOMIC DNA]</scope>
    <source>
        <strain evidence="1 2">120-4 pot B 10/14</strain>
    </source>
</reference>
<accession>A0ABN7X6R4</accession>
<proteinExistence type="predicted"/>
<feature type="non-terminal residue" evidence="1">
    <location>
        <position position="1"/>
    </location>
</feature>
<evidence type="ECO:0000313" key="2">
    <source>
        <dbReference type="Proteomes" id="UP000789901"/>
    </source>
</evidence>
<protein>
    <submittedName>
        <fullName evidence="1">33505_t:CDS:1</fullName>
    </submittedName>
</protein>
<name>A0ABN7X6R4_GIGMA</name>
<evidence type="ECO:0000313" key="1">
    <source>
        <dbReference type="EMBL" id="CAG8849067.1"/>
    </source>
</evidence>